<dbReference type="Proteomes" id="UP000235145">
    <property type="component" value="Unassembled WGS sequence"/>
</dbReference>
<gene>
    <name evidence="1" type="ORF">LSAT_V11C700373190</name>
</gene>
<dbReference type="AlphaFoldDB" id="A0A9R1UX41"/>
<accession>A0A9R1UX41</accession>
<comment type="caution">
    <text evidence="1">The sequence shown here is derived from an EMBL/GenBank/DDBJ whole genome shotgun (WGS) entry which is preliminary data.</text>
</comment>
<name>A0A9R1UX41_LACSA</name>
<evidence type="ECO:0000313" key="2">
    <source>
        <dbReference type="Proteomes" id="UP000235145"/>
    </source>
</evidence>
<sequence length="86" mass="10164">MKILPTRRLIVTKPGHFKKDCHLRKVNKDGTGPSRSKDLEKQQCEIFHFMCRMMMLHGALIQEKQPIYVKIIVSSRNVNKLKMDLW</sequence>
<organism evidence="1 2">
    <name type="scientific">Lactuca sativa</name>
    <name type="common">Garden lettuce</name>
    <dbReference type="NCBI Taxonomy" id="4236"/>
    <lineage>
        <taxon>Eukaryota</taxon>
        <taxon>Viridiplantae</taxon>
        <taxon>Streptophyta</taxon>
        <taxon>Embryophyta</taxon>
        <taxon>Tracheophyta</taxon>
        <taxon>Spermatophyta</taxon>
        <taxon>Magnoliopsida</taxon>
        <taxon>eudicotyledons</taxon>
        <taxon>Gunneridae</taxon>
        <taxon>Pentapetalae</taxon>
        <taxon>asterids</taxon>
        <taxon>campanulids</taxon>
        <taxon>Asterales</taxon>
        <taxon>Asteraceae</taxon>
        <taxon>Cichorioideae</taxon>
        <taxon>Cichorieae</taxon>
        <taxon>Lactucinae</taxon>
        <taxon>Lactuca</taxon>
    </lineage>
</organism>
<protein>
    <submittedName>
        <fullName evidence="1">Uncharacterized protein</fullName>
    </submittedName>
</protein>
<evidence type="ECO:0000313" key="1">
    <source>
        <dbReference type="EMBL" id="KAJ0195787.1"/>
    </source>
</evidence>
<proteinExistence type="predicted"/>
<reference evidence="1 2" key="1">
    <citation type="journal article" date="2017" name="Nat. Commun.">
        <title>Genome assembly with in vitro proximity ligation data and whole-genome triplication in lettuce.</title>
        <authorList>
            <person name="Reyes-Chin-Wo S."/>
            <person name="Wang Z."/>
            <person name="Yang X."/>
            <person name="Kozik A."/>
            <person name="Arikit S."/>
            <person name="Song C."/>
            <person name="Xia L."/>
            <person name="Froenicke L."/>
            <person name="Lavelle D.O."/>
            <person name="Truco M.J."/>
            <person name="Xia R."/>
            <person name="Zhu S."/>
            <person name="Xu C."/>
            <person name="Xu H."/>
            <person name="Xu X."/>
            <person name="Cox K."/>
            <person name="Korf I."/>
            <person name="Meyers B.C."/>
            <person name="Michelmore R.W."/>
        </authorList>
    </citation>
    <scope>NUCLEOTIDE SEQUENCE [LARGE SCALE GENOMIC DNA]</scope>
    <source>
        <strain evidence="2">cv. Salinas</strain>
        <tissue evidence="1">Seedlings</tissue>
    </source>
</reference>
<dbReference type="EMBL" id="NBSK02000007">
    <property type="protein sequence ID" value="KAJ0195787.1"/>
    <property type="molecule type" value="Genomic_DNA"/>
</dbReference>
<keyword evidence="2" id="KW-1185">Reference proteome</keyword>